<evidence type="ECO:0000313" key="14">
    <source>
        <dbReference type="Proteomes" id="UP000746690"/>
    </source>
</evidence>
<evidence type="ECO:0000256" key="1">
    <source>
        <dbReference type="ARBA" id="ARBA00003330"/>
    </source>
</evidence>
<dbReference type="SUPFAM" id="SSF52833">
    <property type="entry name" value="Thioredoxin-like"/>
    <property type="match status" value="1"/>
</dbReference>
<dbReference type="PROSITE" id="PS51352">
    <property type="entry name" value="THIOREDOXIN_2"/>
    <property type="match status" value="1"/>
</dbReference>
<keyword evidence="6" id="KW-1015">Disulfide bond</keyword>
<protein>
    <recommendedName>
        <fullName evidence="2">thioredoxin-dependent peroxiredoxin</fullName>
        <ecNumber evidence="2">1.11.1.24</ecNumber>
    </recommendedName>
    <alternativeName>
        <fullName evidence="8">Thioredoxin peroxidase</fullName>
    </alternativeName>
    <alternativeName>
        <fullName evidence="10">Thioredoxin-dependent peroxiredoxin Bcp</fullName>
    </alternativeName>
</protein>
<dbReference type="Pfam" id="PF00578">
    <property type="entry name" value="AhpC-TSA"/>
    <property type="match status" value="1"/>
</dbReference>
<evidence type="ECO:0000256" key="7">
    <source>
        <dbReference type="ARBA" id="ARBA00023284"/>
    </source>
</evidence>
<evidence type="ECO:0000256" key="3">
    <source>
        <dbReference type="ARBA" id="ARBA00022559"/>
    </source>
</evidence>
<organism evidence="13 14">
    <name type="scientific">Flavivirga algicola</name>
    <dbReference type="NCBI Taxonomy" id="2729136"/>
    <lineage>
        <taxon>Bacteria</taxon>
        <taxon>Pseudomonadati</taxon>
        <taxon>Bacteroidota</taxon>
        <taxon>Flavobacteriia</taxon>
        <taxon>Flavobacteriales</taxon>
        <taxon>Flavobacteriaceae</taxon>
        <taxon>Flavivirga</taxon>
    </lineage>
</organism>
<proteinExistence type="inferred from homology"/>
<keyword evidence="14" id="KW-1185">Reference proteome</keyword>
<dbReference type="EMBL" id="JABBHF010000010">
    <property type="protein sequence ID" value="NMH89042.1"/>
    <property type="molecule type" value="Genomic_DNA"/>
</dbReference>
<dbReference type="InterPro" id="IPR036249">
    <property type="entry name" value="Thioredoxin-like_sf"/>
</dbReference>
<evidence type="ECO:0000256" key="9">
    <source>
        <dbReference type="ARBA" id="ARBA00038489"/>
    </source>
</evidence>
<keyword evidence="3" id="KW-0575">Peroxidase</keyword>
<keyword evidence="7" id="KW-0676">Redox-active center</keyword>
<evidence type="ECO:0000256" key="6">
    <source>
        <dbReference type="ARBA" id="ARBA00023157"/>
    </source>
</evidence>
<dbReference type="EC" id="1.11.1.24" evidence="2"/>
<dbReference type="PANTHER" id="PTHR42801">
    <property type="entry name" value="THIOREDOXIN-DEPENDENT PEROXIDE REDUCTASE"/>
    <property type="match status" value="1"/>
</dbReference>
<comment type="function">
    <text evidence="1">Thiol-specific peroxidase that catalyzes the reduction of hydrogen peroxide and organic hydroperoxides to water and alcohols, respectively. Plays a role in cell protection against oxidative stress by detoxifying peroxides and as sensor of hydrogen peroxide-mediated signaling events.</text>
</comment>
<dbReference type="InterPro" id="IPR050924">
    <property type="entry name" value="Peroxiredoxin_BCP/PrxQ"/>
</dbReference>
<dbReference type="RefSeq" id="WP_169675651.1">
    <property type="nucleotide sequence ID" value="NZ_JABBHF010000010.1"/>
</dbReference>
<evidence type="ECO:0000256" key="4">
    <source>
        <dbReference type="ARBA" id="ARBA00022862"/>
    </source>
</evidence>
<comment type="similarity">
    <text evidence="9">Belongs to the peroxiredoxin family. BCP/PrxQ subfamily.</text>
</comment>
<keyword evidence="4" id="KW-0049">Antioxidant</keyword>
<dbReference type="Proteomes" id="UP000746690">
    <property type="component" value="Unassembled WGS sequence"/>
</dbReference>
<dbReference type="CDD" id="cd02970">
    <property type="entry name" value="PRX_like2"/>
    <property type="match status" value="1"/>
</dbReference>
<evidence type="ECO:0000256" key="11">
    <source>
        <dbReference type="ARBA" id="ARBA00049091"/>
    </source>
</evidence>
<evidence type="ECO:0000259" key="12">
    <source>
        <dbReference type="PROSITE" id="PS51352"/>
    </source>
</evidence>
<dbReference type="Gene3D" id="3.40.30.10">
    <property type="entry name" value="Glutaredoxin"/>
    <property type="match status" value="1"/>
</dbReference>
<name>A0ABX1RZN3_9FLAO</name>
<comment type="catalytic activity">
    <reaction evidence="11">
        <text>a hydroperoxide + [thioredoxin]-dithiol = an alcohol + [thioredoxin]-disulfide + H2O</text>
        <dbReference type="Rhea" id="RHEA:62620"/>
        <dbReference type="Rhea" id="RHEA-COMP:10698"/>
        <dbReference type="Rhea" id="RHEA-COMP:10700"/>
        <dbReference type="ChEBI" id="CHEBI:15377"/>
        <dbReference type="ChEBI" id="CHEBI:29950"/>
        <dbReference type="ChEBI" id="CHEBI:30879"/>
        <dbReference type="ChEBI" id="CHEBI:35924"/>
        <dbReference type="ChEBI" id="CHEBI:50058"/>
        <dbReference type="EC" id="1.11.1.24"/>
    </reaction>
</comment>
<keyword evidence="5" id="KW-0560">Oxidoreductase</keyword>
<evidence type="ECO:0000256" key="10">
    <source>
        <dbReference type="ARBA" id="ARBA00042639"/>
    </source>
</evidence>
<reference evidence="13 14" key="1">
    <citation type="submission" date="2020-04" db="EMBL/GenBank/DDBJ databases">
        <title>A Flavivirga sp. nov.</title>
        <authorList>
            <person name="Sun X."/>
        </authorList>
    </citation>
    <scope>NUCLEOTIDE SEQUENCE [LARGE SCALE GENOMIC DNA]</scope>
    <source>
        <strain evidence="13 14">Y03</strain>
    </source>
</reference>
<accession>A0ABX1RZN3</accession>
<evidence type="ECO:0000313" key="13">
    <source>
        <dbReference type="EMBL" id="NMH89042.1"/>
    </source>
</evidence>
<evidence type="ECO:0000256" key="8">
    <source>
        <dbReference type="ARBA" id="ARBA00032824"/>
    </source>
</evidence>
<evidence type="ECO:0000256" key="2">
    <source>
        <dbReference type="ARBA" id="ARBA00013017"/>
    </source>
</evidence>
<gene>
    <name evidence="13" type="ORF">HHX25_16130</name>
</gene>
<dbReference type="InterPro" id="IPR000866">
    <property type="entry name" value="AhpC/TSA"/>
</dbReference>
<feature type="domain" description="Thioredoxin" evidence="12">
    <location>
        <begin position="1"/>
        <end position="173"/>
    </location>
</feature>
<dbReference type="InterPro" id="IPR013766">
    <property type="entry name" value="Thioredoxin_domain"/>
</dbReference>
<sequence length="173" mass="19953">MKENDKAIDFTLEDYLGNAISLTKYKGQKILLSFFRGASCPFCNLRIHQLIKRYPDFENTGIQIITVFAATKKEILSYAGQQNAPFHILADPTLKLYKKYGIKESLFGMLKTMISPLKMVKVMFSGFFNMKSIKDKPIVPADFLIDENFMILQTYYGKDFGDHIPIEKVLDWK</sequence>
<dbReference type="PANTHER" id="PTHR42801:SF7">
    <property type="entry name" value="SLL1159 PROTEIN"/>
    <property type="match status" value="1"/>
</dbReference>
<comment type="caution">
    <text evidence="13">The sequence shown here is derived from an EMBL/GenBank/DDBJ whole genome shotgun (WGS) entry which is preliminary data.</text>
</comment>
<evidence type="ECO:0000256" key="5">
    <source>
        <dbReference type="ARBA" id="ARBA00023002"/>
    </source>
</evidence>